<dbReference type="InterPro" id="IPR051021">
    <property type="entry name" value="Mito_Ser/Thr_phosphatase"/>
</dbReference>
<dbReference type="Proteomes" id="UP000298458">
    <property type="component" value="Unassembled WGS sequence"/>
</dbReference>
<dbReference type="PANTHER" id="PTHR20935">
    <property type="entry name" value="PHOSPHOGLYCERATE MUTASE-RELATED"/>
    <property type="match status" value="1"/>
</dbReference>
<proteinExistence type="predicted"/>
<evidence type="ECO:0000256" key="1">
    <source>
        <dbReference type="ARBA" id="ARBA00022801"/>
    </source>
</evidence>
<dbReference type="InterPro" id="IPR029033">
    <property type="entry name" value="His_PPase_superfam"/>
</dbReference>
<dbReference type="AlphaFoldDB" id="A0A4R9G4Q9"/>
<dbReference type="OrthoDB" id="280692at2"/>
<dbReference type="GO" id="GO:0016787">
    <property type="term" value="F:hydrolase activity"/>
    <property type="evidence" value="ECO:0007669"/>
    <property type="project" value="UniProtKB-KW"/>
</dbReference>
<dbReference type="RefSeq" id="WP_135769199.1">
    <property type="nucleotide sequence ID" value="NZ_RQET01000013.1"/>
</dbReference>
<accession>A0A4R9G4Q9</accession>
<organism evidence="2 3">
    <name type="scientific">Leptospira fletcheri</name>
    <dbReference type="NCBI Taxonomy" id="2484981"/>
    <lineage>
        <taxon>Bacteria</taxon>
        <taxon>Pseudomonadati</taxon>
        <taxon>Spirochaetota</taxon>
        <taxon>Spirochaetia</taxon>
        <taxon>Leptospirales</taxon>
        <taxon>Leptospiraceae</taxon>
        <taxon>Leptospira</taxon>
    </lineage>
</organism>
<evidence type="ECO:0000313" key="3">
    <source>
        <dbReference type="Proteomes" id="UP000298458"/>
    </source>
</evidence>
<dbReference type="PANTHER" id="PTHR20935:SF0">
    <property type="entry name" value="SERINE_THREONINE-PROTEIN PHOSPHATASE PGAM5, MITOCHONDRIAL"/>
    <property type="match status" value="1"/>
</dbReference>
<dbReference type="InterPro" id="IPR013078">
    <property type="entry name" value="His_Pase_superF_clade-1"/>
</dbReference>
<name>A0A4R9G4Q9_9LEPT</name>
<dbReference type="SMART" id="SM00855">
    <property type="entry name" value="PGAM"/>
    <property type="match status" value="1"/>
</dbReference>
<dbReference type="Pfam" id="PF00300">
    <property type="entry name" value="His_Phos_1"/>
    <property type="match status" value="2"/>
</dbReference>
<sequence>MSVVHLIRHGQANSRGEDYDLLTDHGKKQSFLLGKYMGENGDLPDRIVTGSLRRHKETAESFLDGLRSVNPRLLTDREEESLVLRDSGWNEFSPELWSSYAKILSEKNPDFHRSLSQFAKVKLQGGIRSAALFFKLTEEILVSWRGGEETPHGIESYSDFECRVMESCDRWFSPSDKERTFVFTSGTPISLVLKKILRQDTGSFDWMPWIWNTSLSTFRWVRGRYLPVSVNNVPHLPEKPDRTLF</sequence>
<dbReference type="EMBL" id="RQET01000013">
    <property type="protein sequence ID" value="TGK06516.1"/>
    <property type="molecule type" value="Genomic_DNA"/>
</dbReference>
<reference evidence="2" key="1">
    <citation type="journal article" date="2019" name="PLoS Negl. Trop. Dis.">
        <title>Revisiting the worldwide diversity of Leptospira species in the environment.</title>
        <authorList>
            <person name="Vincent A.T."/>
            <person name="Schiettekatte O."/>
            <person name="Bourhy P."/>
            <person name="Veyrier F.J."/>
            <person name="Picardeau M."/>
        </authorList>
    </citation>
    <scope>NUCLEOTIDE SEQUENCE [LARGE SCALE GENOMIC DNA]</scope>
    <source>
        <strain evidence="2">SSW15</strain>
    </source>
</reference>
<dbReference type="SUPFAM" id="SSF53254">
    <property type="entry name" value="Phosphoglycerate mutase-like"/>
    <property type="match status" value="1"/>
</dbReference>
<evidence type="ECO:0000313" key="2">
    <source>
        <dbReference type="EMBL" id="TGK06516.1"/>
    </source>
</evidence>
<dbReference type="Gene3D" id="3.40.50.1240">
    <property type="entry name" value="Phosphoglycerate mutase-like"/>
    <property type="match status" value="1"/>
</dbReference>
<keyword evidence="1" id="KW-0378">Hydrolase</keyword>
<comment type="caution">
    <text evidence="2">The sequence shown here is derived from an EMBL/GenBank/DDBJ whole genome shotgun (WGS) entry which is preliminary data.</text>
</comment>
<gene>
    <name evidence="2" type="ORF">EHO60_15940</name>
</gene>
<keyword evidence="3" id="KW-1185">Reference proteome</keyword>
<dbReference type="CDD" id="cd07040">
    <property type="entry name" value="HP"/>
    <property type="match status" value="1"/>
</dbReference>
<protein>
    <submittedName>
        <fullName evidence="2">Histidine phosphatase family protein</fullName>
    </submittedName>
</protein>